<sequence length="747" mass="83023">MDTSTIFPFFEKGLPLRSRDLNAVFRRADAEVRHTRTCLHGMGILYGLHVTVETNTITIQAGAGVTSEGHLYCSHTPVELTNSTSPASKIIKREFKAESFGDYLDRPSTTDELNDTVEHLELNSIGTPLTSETLANKWLIVFFEVVAEDLKGCATCDKGKRANVTTKFLLIDDKVWSGNGSLPGLSAIFDCGPNTATNQSNTFTPISTTVVRLSLPDADGDSNLSDLYKNSLNTSFPGIKDELIKTCGLADTIFGLGSMGKDAASMLDVPALHPKTNGQYLYDYLRLIIRAYNEFVTTPFTRHMANLPPKTCFPKHLALGKFDANGGFSDDVRTPFYRPIFSGTTDTDFEYARQLYERLISLLINADFGSLDTEAKKELRITPSRRATFPVGMQAIPFYLKTDALQKNWRPASQFDALILSYDGTKRLQHQPFFDESDFYRIEGHVNQKITLNDKKKNQFEDLRDSLNLPFQVVLVKPLRGQDDVPSLTEFARQNPGLEHQGGVPSGGTFVVVVSGEGNTILGDFCLPYWVQPPTPKPVIADFEIKSQTTKPNEGETFVLFSTSENQNDLEWHVKGSNGDGTRLSADNHQNEYAHFFPLTNLPATHYLVTLTAKKDGRESVEKTTIVVINQKEQTPPKASFAVDAQENGDVSENGDEIKVTFTDAHKPFEIKLIFQNKSENADEYRWQLDGKLKSKAKNTFSQKFVWVAGEADPQTFTIQLTASRDGLIDIAEKTVTASLPSLNPID</sequence>
<dbReference type="Proteomes" id="UP000653797">
    <property type="component" value="Unassembled WGS sequence"/>
</dbReference>
<evidence type="ECO:0000313" key="2">
    <source>
        <dbReference type="Proteomes" id="UP000653797"/>
    </source>
</evidence>
<proteinExistence type="predicted"/>
<dbReference type="RefSeq" id="WP_191038821.1">
    <property type="nucleotide sequence ID" value="NZ_JACXAA010000003.1"/>
</dbReference>
<dbReference type="AlphaFoldDB" id="A0A927GD54"/>
<dbReference type="EMBL" id="JACXAA010000003">
    <property type="protein sequence ID" value="MBD2753191.1"/>
    <property type="molecule type" value="Genomic_DNA"/>
</dbReference>
<comment type="caution">
    <text evidence="1">The sequence shown here is derived from an EMBL/GenBank/DDBJ whole genome shotgun (WGS) entry which is preliminary data.</text>
</comment>
<organism evidence="1 2">
    <name type="scientific">Spirosoma validum</name>
    <dbReference type="NCBI Taxonomy" id="2771355"/>
    <lineage>
        <taxon>Bacteria</taxon>
        <taxon>Pseudomonadati</taxon>
        <taxon>Bacteroidota</taxon>
        <taxon>Cytophagia</taxon>
        <taxon>Cytophagales</taxon>
        <taxon>Cytophagaceae</taxon>
        <taxon>Spirosoma</taxon>
    </lineage>
</organism>
<gene>
    <name evidence="1" type="ORF">IC230_09855</name>
</gene>
<accession>A0A927GD54</accession>
<name>A0A927GD54_9BACT</name>
<protein>
    <submittedName>
        <fullName evidence="1">Uncharacterized protein</fullName>
    </submittedName>
</protein>
<evidence type="ECO:0000313" key="1">
    <source>
        <dbReference type="EMBL" id="MBD2753191.1"/>
    </source>
</evidence>
<keyword evidence="2" id="KW-1185">Reference proteome</keyword>
<reference evidence="1" key="1">
    <citation type="submission" date="2020-09" db="EMBL/GenBank/DDBJ databases">
        <authorList>
            <person name="Kim M.K."/>
        </authorList>
    </citation>
    <scope>NUCLEOTIDE SEQUENCE</scope>
    <source>
        <strain evidence="1">BT704</strain>
    </source>
</reference>